<feature type="region of interest" description="Disordered" evidence="4">
    <location>
        <begin position="1"/>
        <end position="31"/>
    </location>
</feature>
<dbReference type="PANTHER" id="PTHR36108:SF13">
    <property type="entry name" value="COLOSSIN-B-RELATED"/>
    <property type="match status" value="1"/>
</dbReference>
<dbReference type="InterPro" id="IPR013783">
    <property type="entry name" value="Ig-like_fold"/>
</dbReference>
<dbReference type="EMBL" id="WPOC01000013">
    <property type="protein sequence ID" value="MVN15525.1"/>
    <property type="molecule type" value="Genomic_DNA"/>
</dbReference>
<keyword evidence="2" id="KW-0964">Secreted</keyword>
<feature type="domain" description="SpaA-like prealbumin fold" evidence="6">
    <location>
        <begin position="922"/>
        <end position="1006"/>
    </location>
</feature>
<name>A0A6N8II69_9ACTN</name>
<protein>
    <recommendedName>
        <fullName evidence="6">SpaA-like prealbumin fold domain-containing protein</fullName>
    </recommendedName>
</protein>
<evidence type="ECO:0000313" key="8">
    <source>
        <dbReference type="Proteomes" id="UP000468327"/>
    </source>
</evidence>
<reference evidence="7 8" key="1">
    <citation type="submission" date="2019-11" db="EMBL/GenBank/DDBJ databases">
        <title>Whole genome shotgun sequencing (WGS) data from Adlercreutzia equolifaciens ResAG-91, Eggerthella lenta MRI-F36, MRI-F37, MRI-F40, ResAG-49, ResAG-88, ResAG-121, ResAG-145, and Gordonibacter sp. ResAG-5, ResAG-26, ResAG-43, ResAG-50, ResAG-59.</title>
        <authorList>
            <person name="Stoll D.A."/>
            <person name="Danylec N."/>
            <person name="Franz C.M.A.P."/>
            <person name="Huch M."/>
        </authorList>
    </citation>
    <scope>NUCLEOTIDE SEQUENCE [LARGE SCALE GENOMIC DNA]</scope>
    <source>
        <strain evidence="7 8">ResAG-59</strain>
    </source>
</reference>
<feature type="domain" description="SpaA-like prealbumin fold" evidence="6">
    <location>
        <begin position="590"/>
        <end position="689"/>
    </location>
</feature>
<feature type="domain" description="SpaA-like prealbumin fold" evidence="6">
    <location>
        <begin position="186"/>
        <end position="245"/>
    </location>
</feature>
<keyword evidence="8" id="KW-1185">Reference proteome</keyword>
<organism evidence="7 8">
    <name type="scientific">Gordonibacter urolithinfaciens</name>
    <dbReference type="NCBI Taxonomy" id="1335613"/>
    <lineage>
        <taxon>Bacteria</taxon>
        <taxon>Bacillati</taxon>
        <taxon>Actinomycetota</taxon>
        <taxon>Coriobacteriia</taxon>
        <taxon>Eggerthellales</taxon>
        <taxon>Eggerthellaceae</taxon>
        <taxon>Gordonibacter</taxon>
    </lineage>
</organism>
<keyword evidence="5" id="KW-1133">Transmembrane helix</keyword>
<gene>
    <name evidence="7" type="ORF">GO738_09265</name>
</gene>
<feature type="domain" description="SpaA-like prealbumin fold" evidence="6">
    <location>
        <begin position="482"/>
        <end position="576"/>
    </location>
</feature>
<dbReference type="Pfam" id="PF17802">
    <property type="entry name" value="SpaA"/>
    <property type="match status" value="6"/>
</dbReference>
<feature type="domain" description="SpaA-like prealbumin fold" evidence="6">
    <location>
        <begin position="854"/>
        <end position="901"/>
    </location>
</feature>
<dbReference type="Gene3D" id="2.60.40.10">
    <property type="entry name" value="Immunoglobulins"/>
    <property type="match status" value="6"/>
</dbReference>
<evidence type="ECO:0000256" key="1">
    <source>
        <dbReference type="ARBA" id="ARBA00007257"/>
    </source>
</evidence>
<dbReference type="RefSeq" id="WP_157009632.1">
    <property type="nucleotide sequence ID" value="NZ_WPOC01000013.1"/>
</dbReference>
<comment type="caution">
    <text evidence="7">The sequence shown here is derived from an EMBL/GenBank/DDBJ whole genome shotgun (WGS) entry which is preliminary data.</text>
</comment>
<sequence>MKHATFARAKARPRRPEGASTAAAPPAPAARPSEWLRRATSLLLCAILAVGLLPTLSPRQGEAHADTAQTVSGQAYVHCVNPGHTNDHGNLFDVTMPDGTVLRGHCLDYGLAYPADGWYSFSGTWNGSSFDIVVNTRDASPHPDCLLSGPCQRVGNFSWSPEVSVSFAKESADASITTGNAEYAYSGASYDIYDASDDSLAAQIVTGEDGKASCKLPANKSYYAIERQAPDGFKPSGERVYFETGMGDGQVRLEDEPCTVAFAIRKRDSATGGEAQPGATLSGARYKLVDANGASHVATSDDEGIIRFDGIPLGDATLVEIEPPKGYRPDPEPHQFHVSGSGQHEDVLLEPSVDEDVIAFDIEIAKFKDYGDFESGVAQPAAGVVFEIVSNTTQEVVGTVETNQYGFANTASNPDAWFGEGSRPDGASGAIPYDEAGYTVREVEETVPDGFHHVGDWTVTEDDMQDGALLQYIVDNAAIHTRIQIVKTDAVTGRAVPVAGFSFQLLDEGGNPIVQESWYPNHVELSEFTTDETGCVTLPEPIEPGTYYVRETAAQPPYLLGGEDVRVVVPDDEAITPTVVVRYADEAAEGSATIRKTDAATGEPMAGAEFDVVSLGLVKGPDGTVQLIEGETVGSVTTGADGTASIDGLPLGTGSASYAFVETRAPEGYVLDPTPREFTVSYQDQNTSVAHTSVDAENRANTLTVAKTELGNAEASLPGTEFLWWNADQEASFSEPGVVAVRAEGPGGWVAVGSDETEHPMSYDEDRDVWWAGGLADGDYEFEADGKRAEGTLTVAAGGTAFGIASAKARPSGEGTALGGGADAEDEAGPAATEVLVVEARPYLILPGEEQQIIEVAADGALHVEKLAPGTYRLQEAEPVPGYVRDETVRSVTVGEDGAISGEWLESEGGDAAAVLENDYTKVDISKRSVAGEDEIPGAHLKLEDADGTVVEEWVSGDEPHRVERLEPGDYTLTETMTPNGYDQAQSVSFTVEETGEVQRVVMYDEPISVSGEIDKRQEIADPTAPGAVENGDGANKADVSVSEDGRFDYSLDYRSTSSTWVDEFTVTDDLSSVEKGLAVLEGVTTAQAVGDRDGRMNVWYRTNLTPSDHVDESGANATLDDGHGNPWLAEDPNGILGDDGRAVDYAGWRLWESGVDATRATDLDASDLGLGDGEVVTAVRFEYGCVDAGFTTREDGWDREGIKDAHDDVADAEPANGDSPSAAILHMRVTDSYAEGALLENETRVDLCRNGGGDGLEGHDSDRVEQVPGAEGPALPDTGDAAAAALPWLAAACGVGAAAAAASGALRLRRERKGKADAGQAPEGAEEA</sequence>
<evidence type="ECO:0000256" key="4">
    <source>
        <dbReference type="SAM" id="MobiDB-lite"/>
    </source>
</evidence>
<evidence type="ECO:0000256" key="5">
    <source>
        <dbReference type="SAM" id="Phobius"/>
    </source>
</evidence>
<feature type="region of interest" description="Disordered" evidence="4">
    <location>
        <begin position="1250"/>
        <end position="1276"/>
    </location>
</feature>
<feature type="compositionally biased region" description="Basic residues" evidence="4">
    <location>
        <begin position="1"/>
        <end position="13"/>
    </location>
</feature>
<evidence type="ECO:0000256" key="2">
    <source>
        <dbReference type="ARBA" id="ARBA00022525"/>
    </source>
</evidence>
<dbReference type="SUPFAM" id="SSF49478">
    <property type="entry name" value="Cna protein B-type domain"/>
    <property type="match status" value="1"/>
</dbReference>
<dbReference type="Proteomes" id="UP000468327">
    <property type="component" value="Unassembled WGS sequence"/>
</dbReference>
<comment type="similarity">
    <text evidence="1">Belongs to the serine-aspartate repeat-containing protein (SDr) family.</text>
</comment>
<keyword evidence="5" id="KW-0472">Membrane</keyword>
<feature type="transmembrane region" description="Helical" evidence="5">
    <location>
        <begin position="1286"/>
        <end position="1307"/>
    </location>
</feature>
<keyword evidence="3" id="KW-0732">Signal</keyword>
<keyword evidence="5" id="KW-0812">Transmembrane</keyword>
<dbReference type="InterPro" id="IPR041033">
    <property type="entry name" value="SpaA_PFL_dom_1"/>
</dbReference>
<feature type="domain" description="SpaA-like prealbumin fold" evidence="6">
    <location>
        <begin position="278"/>
        <end position="342"/>
    </location>
</feature>
<evidence type="ECO:0000256" key="3">
    <source>
        <dbReference type="ARBA" id="ARBA00022729"/>
    </source>
</evidence>
<evidence type="ECO:0000259" key="6">
    <source>
        <dbReference type="Pfam" id="PF17802"/>
    </source>
</evidence>
<dbReference type="PANTHER" id="PTHR36108">
    <property type="entry name" value="COLOSSIN-B-RELATED"/>
    <property type="match status" value="1"/>
</dbReference>
<evidence type="ECO:0000313" key="7">
    <source>
        <dbReference type="EMBL" id="MVN15525.1"/>
    </source>
</evidence>
<dbReference type="GO" id="GO:0005975">
    <property type="term" value="P:carbohydrate metabolic process"/>
    <property type="evidence" value="ECO:0007669"/>
    <property type="project" value="UniProtKB-ARBA"/>
</dbReference>
<feature type="compositionally biased region" description="Basic and acidic residues" evidence="4">
    <location>
        <begin position="1257"/>
        <end position="1266"/>
    </location>
</feature>
<accession>A0A6N8II69</accession>
<proteinExistence type="inferred from homology"/>